<proteinExistence type="predicted"/>
<evidence type="ECO:0000313" key="4">
    <source>
        <dbReference type="Proteomes" id="UP000481153"/>
    </source>
</evidence>
<organism evidence="3 4">
    <name type="scientific">Aphanomyces euteiches</name>
    <dbReference type="NCBI Taxonomy" id="100861"/>
    <lineage>
        <taxon>Eukaryota</taxon>
        <taxon>Sar</taxon>
        <taxon>Stramenopiles</taxon>
        <taxon>Oomycota</taxon>
        <taxon>Saprolegniomycetes</taxon>
        <taxon>Saprolegniales</taxon>
        <taxon>Verrucalvaceae</taxon>
        <taxon>Aphanomyces</taxon>
    </lineage>
</organism>
<sequence length="444" mass="51209">MTRANITQRKITYRCSFYRSQKCKARLEYYSSTMDYDYDSMTPHTCFPRRPAETAEIESISSISVITAMKRAVDSYATSTAKSPEQIWETVRTQFYNQDKVIVHGLSKIQVVKRVHRARASHFGLSVHGRVEVPPLALTNVHSKPEDKIDRLVGWAHPQLITLLRYDNITLFLDGTFRCTPNGFTQCIVLMVFDCGTKLYVPVFYVLSTSKSYDAYWNALQYVNDTSGESLKPKEIVCDFEKSLVNAVCDRFSGVEVMGCFFHFKQACQRHMIKYRIPPGEVKIAMSSGVLDMLNVIEPDKVEKQGIKWVRRKIKESCDEGGLGYSKQKWSRFWKYFVKTWIHLYPPHLWTVHGVRMDAVARTNNPLERFNRELNSSFGTPHPSLPRFVQVIEEISRKYVKLREDIQRGLAAPPSRRLRMNLPRAVTLNENGSGESSEDIDDEE</sequence>
<name>A0A6G0WER8_9STRA</name>
<dbReference type="AlphaFoldDB" id="A0A6G0WER8"/>
<evidence type="ECO:0000259" key="2">
    <source>
        <dbReference type="Pfam" id="PF10551"/>
    </source>
</evidence>
<reference evidence="3 4" key="1">
    <citation type="submission" date="2019-07" db="EMBL/GenBank/DDBJ databases">
        <title>Genomics analysis of Aphanomyces spp. identifies a new class of oomycete effector associated with host adaptation.</title>
        <authorList>
            <person name="Gaulin E."/>
        </authorList>
    </citation>
    <scope>NUCLEOTIDE SEQUENCE [LARGE SCALE GENOMIC DNA]</scope>
    <source>
        <strain evidence="3 4">ATCC 201684</strain>
    </source>
</reference>
<keyword evidence="4" id="KW-1185">Reference proteome</keyword>
<dbReference type="PANTHER" id="PTHR47160:SF5">
    <property type="entry name" value="MULE TRANSPOSASE DOMAIN-CONTAINING PROTEIN"/>
    <property type="match status" value="1"/>
</dbReference>
<dbReference type="InterPro" id="IPR018289">
    <property type="entry name" value="MULE_transposase_dom"/>
</dbReference>
<evidence type="ECO:0000313" key="3">
    <source>
        <dbReference type="EMBL" id="KAF0726036.1"/>
    </source>
</evidence>
<dbReference type="Proteomes" id="UP000481153">
    <property type="component" value="Unassembled WGS sequence"/>
</dbReference>
<feature type="region of interest" description="Disordered" evidence="1">
    <location>
        <begin position="422"/>
        <end position="444"/>
    </location>
</feature>
<gene>
    <name evidence="3" type="ORF">Ae201684_015623</name>
</gene>
<dbReference type="EMBL" id="VJMJ01000228">
    <property type="protein sequence ID" value="KAF0726036.1"/>
    <property type="molecule type" value="Genomic_DNA"/>
</dbReference>
<dbReference type="PANTHER" id="PTHR47160">
    <property type="entry name" value="PUTATIVE-RELATED"/>
    <property type="match status" value="1"/>
</dbReference>
<evidence type="ECO:0000256" key="1">
    <source>
        <dbReference type="SAM" id="MobiDB-lite"/>
    </source>
</evidence>
<comment type="caution">
    <text evidence="3">The sequence shown here is derived from an EMBL/GenBank/DDBJ whole genome shotgun (WGS) entry which is preliminary data.</text>
</comment>
<dbReference type="VEuPathDB" id="FungiDB:AeMF1_011430"/>
<feature type="domain" description="MULE transposase" evidence="2">
    <location>
        <begin position="171"/>
        <end position="266"/>
    </location>
</feature>
<dbReference type="Pfam" id="PF10551">
    <property type="entry name" value="MULE"/>
    <property type="match status" value="1"/>
</dbReference>
<protein>
    <recommendedName>
        <fullName evidence="2">MULE transposase domain-containing protein</fullName>
    </recommendedName>
</protein>
<accession>A0A6G0WER8</accession>